<dbReference type="Proteomes" id="UP000076552">
    <property type="component" value="Unassembled WGS sequence"/>
</dbReference>
<keyword evidence="4 6" id="KW-0472">Membrane</keyword>
<dbReference type="PANTHER" id="PTHR33048:SF143">
    <property type="entry name" value="EXTRACELLULAR MEMBRANE PROTEIN CFEM DOMAIN-CONTAINING PROTEIN-RELATED"/>
    <property type="match status" value="1"/>
</dbReference>
<evidence type="ECO:0000313" key="9">
    <source>
        <dbReference type="Proteomes" id="UP000076552"/>
    </source>
</evidence>
<sequence>MSTLSFVKASILFMYLRIFPDEKFRIILWCTQLFNCLLLIAFVAGTVGACQPLNFFWSGWTGEMKGKCFNLNAFVLCHGVFNVVLDLWMLILPATQLYSLRMKLGKKIGVMLMFGVGILISLTIVSAYRIKTLMVFATSYNVTGWFFFPSFPSLFKSYYSIMKLANPCDPCDSGFFFKFSLVSHRSLCRNIRCLSAEHTSSLEDIFSKASRYYPRVKVRTISDPLQKRKPGINRFGSLWKTVCSVIQRSFDSPLDWRFQQI</sequence>
<evidence type="ECO:0000259" key="7">
    <source>
        <dbReference type="Pfam" id="PF20684"/>
    </source>
</evidence>
<proteinExistence type="inferred from homology"/>
<dbReference type="InterPro" id="IPR049326">
    <property type="entry name" value="Rhodopsin_dom_fungi"/>
</dbReference>
<feature type="transmembrane region" description="Helical" evidence="6">
    <location>
        <begin position="26"/>
        <end position="49"/>
    </location>
</feature>
<evidence type="ECO:0000256" key="1">
    <source>
        <dbReference type="ARBA" id="ARBA00004141"/>
    </source>
</evidence>
<feature type="transmembrane region" description="Helical" evidence="6">
    <location>
        <begin position="69"/>
        <end position="88"/>
    </location>
</feature>
<feature type="domain" description="Rhodopsin" evidence="7">
    <location>
        <begin position="3"/>
        <end position="143"/>
    </location>
</feature>
<keyword evidence="2 6" id="KW-0812">Transmembrane</keyword>
<comment type="similarity">
    <text evidence="5">Belongs to the SAT4 family.</text>
</comment>
<evidence type="ECO:0000256" key="4">
    <source>
        <dbReference type="ARBA" id="ARBA00023136"/>
    </source>
</evidence>
<feature type="transmembrane region" description="Helical" evidence="6">
    <location>
        <begin position="134"/>
        <end position="155"/>
    </location>
</feature>
<reference evidence="8 9" key="1">
    <citation type="submission" date="2015-06" db="EMBL/GenBank/DDBJ databases">
        <title>Survival trade-offs in plant roots during colonization by closely related pathogenic and mutualistic fungi.</title>
        <authorList>
            <person name="Hacquard S."/>
            <person name="Kracher B."/>
            <person name="Hiruma K."/>
            <person name="Weinman A."/>
            <person name="Muench P."/>
            <person name="Garrido Oter R."/>
            <person name="Ver Loren van Themaat E."/>
            <person name="Dallerey J.-F."/>
            <person name="Damm U."/>
            <person name="Henrissat B."/>
            <person name="Lespinet O."/>
            <person name="Thon M."/>
            <person name="Kemen E."/>
            <person name="McHardy A.C."/>
            <person name="Schulze-Lefert P."/>
            <person name="O'Connell R.J."/>
        </authorList>
    </citation>
    <scope>NUCLEOTIDE SEQUENCE [LARGE SCALE GENOMIC DNA]</scope>
    <source>
        <strain evidence="8 9">0861</strain>
    </source>
</reference>
<gene>
    <name evidence="8" type="ORF">CT0861_05838</name>
</gene>
<name>A0A166YV88_9PEZI</name>
<accession>A0A166YV88</accession>
<dbReference type="AlphaFoldDB" id="A0A166YV88"/>
<dbReference type="PANTHER" id="PTHR33048">
    <property type="entry name" value="PTH11-LIKE INTEGRAL MEMBRANE PROTEIN (AFU_ORTHOLOGUE AFUA_5G11245)"/>
    <property type="match status" value="1"/>
</dbReference>
<dbReference type="GO" id="GO:0016020">
    <property type="term" value="C:membrane"/>
    <property type="evidence" value="ECO:0007669"/>
    <property type="project" value="UniProtKB-SubCell"/>
</dbReference>
<keyword evidence="3 6" id="KW-1133">Transmembrane helix</keyword>
<dbReference type="Pfam" id="PF20684">
    <property type="entry name" value="Fung_rhodopsin"/>
    <property type="match status" value="1"/>
</dbReference>
<evidence type="ECO:0000256" key="2">
    <source>
        <dbReference type="ARBA" id="ARBA00022692"/>
    </source>
</evidence>
<evidence type="ECO:0000256" key="6">
    <source>
        <dbReference type="SAM" id="Phobius"/>
    </source>
</evidence>
<comment type="caution">
    <text evidence="8">The sequence shown here is derived from an EMBL/GenBank/DDBJ whole genome shotgun (WGS) entry which is preliminary data.</text>
</comment>
<evidence type="ECO:0000313" key="8">
    <source>
        <dbReference type="EMBL" id="KZL78094.1"/>
    </source>
</evidence>
<organism evidence="8 9">
    <name type="scientific">Colletotrichum tofieldiae</name>
    <dbReference type="NCBI Taxonomy" id="708197"/>
    <lineage>
        <taxon>Eukaryota</taxon>
        <taxon>Fungi</taxon>
        <taxon>Dikarya</taxon>
        <taxon>Ascomycota</taxon>
        <taxon>Pezizomycotina</taxon>
        <taxon>Sordariomycetes</taxon>
        <taxon>Hypocreomycetidae</taxon>
        <taxon>Glomerellales</taxon>
        <taxon>Glomerellaceae</taxon>
        <taxon>Colletotrichum</taxon>
        <taxon>Colletotrichum spaethianum species complex</taxon>
    </lineage>
</organism>
<feature type="transmembrane region" description="Helical" evidence="6">
    <location>
        <begin position="108"/>
        <end position="128"/>
    </location>
</feature>
<comment type="subcellular location">
    <subcellularLocation>
        <location evidence="1">Membrane</location>
        <topology evidence="1">Multi-pass membrane protein</topology>
    </subcellularLocation>
</comment>
<evidence type="ECO:0000256" key="3">
    <source>
        <dbReference type="ARBA" id="ARBA00022989"/>
    </source>
</evidence>
<dbReference type="EMBL" id="LFIV01000004">
    <property type="protein sequence ID" value="KZL78094.1"/>
    <property type="molecule type" value="Genomic_DNA"/>
</dbReference>
<evidence type="ECO:0000256" key="5">
    <source>
        <dbReference type="ARBA" id="ARBA00038359"/>
    </source>
</evidence>
<dbReference type="STRING" id="708197.A0A166YV88"/>
<keyword evidence="9" id="KW-1185">Reference proteome</keyword>
<dbReference type="InterPro" id="IPR052337">
    <property type="entry name" value="SAT4-like"/>
</dbReference>
<protein>
    <submittedName>
        <fullName evidence="8">CFEM domain-containing protein</fullName>
    </submittedName>
</protein>